<feature type="signal peptide" evidence="2">
    <location>
        <begin position="1"/>
        <end position="28"/>
    </location>
</feature>
<evidence type="ECO:0000313" key="4">
    <source>
        <dbReference type="Proteomes" id="UP001144323"/>
    </source>
</evidence>
<sequence>MRRVLKHSKEISRLLVVLSLFDASAAFAGGWGPSGSNGGGDSGGGAQNNTNQIIFNGPVSVSGQNNITMKSGPQLGGSQESTLTNQGSVNSFSSGGAQNLVGAQQAKNTDAGQIIQGAKVGNYLNIYKY</sequence>
<dbReference type="Proteomes" id="UP001144323">
    <property type="component" value="Unassembled WGS sequence"/>
</dbReference>
<keyword evidence="4" id="KW-1185">Reference proteome</keyword>
<dbReference type="AlphaFoldDB" id="A0A9W6LSI4"/>
<organism evidence="3 4">
    <name type="scientific">Methylocystis echinoides</name>
    <dbReference type="NCBI Taxonomy" id="29468"/>
    <lineage>
        <taxon>Bacteria</taxon>
        <taxon>Pseudomonadati</taxon>
        <taxon>Pseudomonadota</taxon>
        <taxon>Alphaproteobacteria</taxon>
        <taxon>Hyphomicrobiales</taxon>
        <taxon>Methylocystaceae</taxon>
        <taxon>Methylocystis</taxon>
    </lineage>
</organism>
<feature type="compositionally biased region" description="Polar residues" evidence="1">
    <location>
        <begin position="47"/>
        <end position="91"/>
    </location>
</feature>
<dbReference type="RefSeq" id="WP_281803325.1">
    <property type="nucleotide sequence ID" value="NZ_BSEC01000001.1"/>
</dbReference>
<gene>
    <name evidence="3" type="ORF">LMG27198_24780</name>
</gene>
<feature type="chain" id="PRO_5040990102" evidence="2">
    <location>
        <begin position="29"/>
        <end position="129"/>
    </location>
</feature>
<name>A0A9W6LSI4_9HYPH</name>
<proteinExistence type="predicted"/>
<keyword evidence="2" id="KW-0732">Signal</keyword>
<feature type="region of interest" description="Disordered" evidence="1">
    <location>
        <begin position="34"/>
        <end position="91"/>
    </location>
</feature>
<evidence type="ECO:0000256" key="2">
    <source>
        <dbReference type="SAM" id="SignalP"/>
    </source>
</evidence>
<protein>
    <submittedName>
        <fullName evidence="3">Uncharacterized protein</fullName>
    </submittedName>
</protein>
<accession>A0A9W6LSI4</accession>
<comment type="caution">
    <text evidence="3">The sequence shown here is derived from an EMBL/GenBank/DDBJ whole genome shotgun (WGS) entry which is preliminary data.</text>
</comment>
<reference evidence="3" key="1">
    <citation type="journal article" date="2023" name="Int. J. Syst. Evol. Microbiol.">
        <title>Methylocystis iwaonis sp. nov., a type II methane-oxidizing bacterium from surface soil of a rice paddy field in Japan, and emended description of the genus Methylocystis (ex Whittenbury et al. 1970) Bowman et al. 1993.</title>
        <authorList>
            <person name="Kaise H."/>
            <person name="Sawadogo J.B."/>
            <person name="Alam M.S."/>
            <person name="Ueno C."/>
            <person name="Dianou D."/>
            <person name="Shinjo R."/>
            <person name="Asakawa S."/>
        </authorList>
    </citation>
    <scope>NUCLEOTIDE SEQUENCE</scope>
    <source>
        <strain evidence="3">LMG27198</strain>
    </source>
</reference>
<feature type="compositionally biased region" description="Gly residues" evidence="1">
    <location>
        <begin position="34"/>
        <end position="46"/>
    </location>
</feature>
<evidence type="ECO:0000256" key="1">
    <source>
        <dbReference type="SAM" id="MobiDB-lite"/>
    </source>
</evidence>
<dbReference type="EMBL" id="BSEC01000001">
    <property type="protein sequence ID" value="GLI93486.1"/>
    <property type="molecule type" value="Genomic_DNA"/>
</dbReference>
<evidence type="ECO:0000313" key="3">
    <source>
        <dbReference type="EMBL" id="GLI93486.1"/>
    </source>
</evidence>